<keyword evidence="3" id="KW-1185">Reference proteome</keyword>
<dbReference type="Proteomes" id="UP001224775">
    <property type="component" value="Unassembled WGS sequence"/>
</dbReference>
<dbReference type="SUPFAM" id="SSF55729">
    <property type="entry name" value="Acyl-CoA N-acyltransferases (Nat)"/>
    <property type="match status" value="1"/>
</dbReference>
<dbReference type="EMBL" id="JATAAI010000010">
    <property type="protein sequence ID" value="KAK1742966.1"/>
    <property type="molecule type" value="Genomic_DNA"/>
</dbReference>
<organism evidence="2 3">
    <name type="scientific">Skeletonema marinoi</name>
    <dbReference type="NCBI Taxonomy" id="267567"/>
    <lineage>
        <taxon>Eukaryota</taxon>
        <taxon>Sar</taxon>
        <taxon>Stramenopiles</taxon>
        <taxon>Ochrophyta</taxon>
        <taxon>Bacillariophyta</taxon>
        <taxon>Coscinodiscophyceae</taxon>
        <taxon>Thalassiosirophycidae</taxon>
        <taxon>Thalassiosirales</taxon>
        <taxon>Skeletonemataceae</taxon>
        <taxon>Skeletonema</taxon>
        <taxon>Skeletonema marinoi-dohrnii complex</taxon>
    </lineage>
</organism>
<name>A0AAD8YCV8_9STRA</name>
<dbReference type="InterPro" id="IPR016181">
    <property type="entry name" value="Acyl_CoA_acyltransferase"/>
</dbReference>
<gene>
    <name evidence="2" type="ORF">QTG54_006563</name>
</gene>
<dbReference type="Pfam" id="PF00583">
    <property type="entry name" value="Acetyltransf_1"/>
    <property type="match status" value="1"/>
</dbReference>
<accession>A0AAD8YCV8</accession>
<evidence type="ECO:0000259" key="1">
    <source>
        <dbReference type="PROSITE" id="PS51186"/>
    </source>
</evidence>
<keyword evidence="2" id="KW-0808">Transferase</keyword>
<dbReference type="PROSITE" id="PS51186">
    <property type="entry name" value="GNAT"/>
    <property type="match status" value="1"/>
</dbReference>
<evidence type="ECO:0000313" key="2">
    <source>
        <dbReference type="EMBL" id="KAK1742966.1"/>
    </source>
</evidence>
<dbReference type="InterPro" id="IPR000182">
    <property type="entry name" value="GNAT_dom"/>
</dbReference>
<dbReference type="Gene3D" id="3.40.630.30">
    <property type="match status" value="1"/>
</dbReference>
<proteinExistence type="predicted"/>
<protein>
    <submittedName>
        <fullName evidence="2">N-acetyltransferase, GNAT family</fullName>
        <ecNumber evidence="2">2.3.1.-</ecNumber>
    </submittedName>
</protein>
<comment type="caution">
    <text evidence="2">The sequence shown here is derived from an EMBL/GenBank/DDBJ whole genome shotgun (WGS) entry which is preliminary data.</text>
</comment>
<evidence type="ECO:0000313" key="3">
    <source>
        <dbReference type="Proteomes" id="UP001224775"/>
    </source>
</evidence>
<sequence>MSSAEAAVVTIEAVQEKHFADLARLQKEFLNSKMMCCCVPLGVFANEAEVRKAFHKCPEMMKVAAVALVDDQVMGFIQVVLHGMPCEIHTVEKDEAYVYMIAVDPDARGMGIGSKLLEWADDIGRQRGCEKISLDVLGGNKAIGLYERRGYVAKPASCLSLPAMFFFVSCFVGLRIRPSGSPPYWNYGKDIFMVKKL</sequence>
<dbReference type="CDD" id="cd04301">
    <property type="entry name" value="NAT_SF"/>
    <property type="match status" value="1"/>
</dbReference>
<reference evidence="2" key="1">
    <citation type="submission" date="2023-06" db="EMBL/GenBank/DDBJ databases">
        <title>Survivors Of The Sea: Transcriptome response of Skeletonema marinoi to long-term dormancy.</title>
        <authorList>
            <person name="Pinder M.I.M."/>
            <person name="Kourtchenko O."/>
            <person name="Robertson E.K."/>
            <person name="Larsson T."/>
            <person name="Maumus F."/>
            <person name="Osuna-Cruz C.M."/>
            <person name="Vancaester E."/>
            <person name="Stenow R."/>
            <person name="Vandepoele K."/>
            <person name="Ploug H."/>
            <person name="Bruchert V."/>
            <person name="Godhe A."/>
            <person name="Topel M."/>
        </authorList>
    </citation>
    <scope>NUCLEOTIDE SEQUENCE</scope>
    <source>
        <strain evidence="2">R05AC</strain>
    </source>
</reference>
<dbReference type="EC" id="2.3.1.-" evidence="2"/>
<feature type="domain" description="N-acetyltransferase" evidence="1">
    <location>
        <begin position="9"/>
        <end position="197"/>
    </location>
</feature>
<dbReference type="InterPro" id="IPR050276">
    <property type="entry name" value="MshD_Acetyltransferase"/>
</dbReference>
<dbReference type="AlphaFoldDB" id="A0AAD8YCV8"/>
<keyword evidence="2" id="KW-0012">Acyltransferase</keyword>
<dbReference type="PANTHER" id="PTHR43617">
    <property type="entry name" value="L-AMINO ACID N-ACETYLTRANSFERASE"/>
    <property type="match status" value="1"/>
</dbReference>
<dbReference type="GO" id="GO:0016747">
    <property type="term" value="F:acyltransferase activity, transferring groups other than amino-acyl groups"/>
    <property type="evidence" value="ECO:0007669"/>
    <property type="project" value="InterPro"/>
</dbReference>